<dbReference type="PANTHER" id="PTHR43691">
    <property type="entry name" value="URIDINE PHOSPHORYLASE"/>
    <property type="match status" value="1"/>
</dbReference>
<proteinExistence type="predicted"/>
<dbReference type="Pfam" id="PF01048">
    <property type="entry name" value="PNP_UDP_1"/>
    <property type="match status" value="1"/>
</dbReference>
<protein>
    <recommendedName>
        <fullName evidence="2">Uridine phosphorylase</fullName>
        <ecNumber evidence="1">2.4.2.3</ecNumber>
    </recommendedName>
</protein>
<comment type="caution">
    <text evidence="5">The sequence shown here is derived from an EMBL/GenBank/DDBJ whole genome shotgun (WGS) entry which is preliminary data.</text>
</comment>
<dbReference type="InterPro" id="IPR035994">
    <property type="entry name" value="Nucleoside_phosphorylase_sf"/>
</dbReference>
<evidence type="ECO:0000256" key="3">
    <source>
        <dbReference type="ARBA" id="ARBA00048447"/>
    </source>
</evidence>
<keyword evidence="6" id="KW-1185">Reference proteome</keyword>
<evidence type="ECO:0000313" key="6">
    <source>
        <dbReference type="Proteomes" id="UP001174839"/>
    </source>
</evidence>
<dbReference type="InterPro" id="IPR000845">
    <property type="entry name" value="Nucleoside_phosphorylase_d"/>
</dbReference>
<dbReference type="RefSeq" id="WP_289725046.1">
    <property type="nucleotide sequence ID" value="NZ_JAUDUY010000004.1"/>
</dbReference>
<evidence type="ECO:0000313" key="5">
    <source>
        <dbReference type="EMBL" id="MDM9631681.1"/>
    </source>
</evidence>
<reference evidence="5" key="1">
    <citation type="submission" date="2023-06" db="EMBL/GenBank/DDBJ databases">
        <title>Robiginitalea aurantiacus sp. nov. and Algoriphagus sediminis sp. nov., isolated from coastal sediment.</title>
        <authorList>
            <person name="Zhou Z.Y."/>
            <person name="An J."/>
            <person name="Jia Y.W."/>
            <person name="Du Z.J."/>
        </authorList>
    </citation>
    <scope>NUCLEOTIDE SEQUENCE</scope>
    <source>
        <strain evidence="5">M39</strain>
    </source>
</reference>
<organism evidence="5 6">
    <name type="scientific">Robiginitalea aurantiaca</name>
    <dbReference type="NCBI Taxonomy" id="3056915"/>
    <lineage>
        <taxon>Bacteria</taxon>
        <taxon>Pseudomonadati</taxon>
        <taxon>Bacteroidota</taxon>
        <taxon>Flavobacteriia</taxon>
        <taxon>Flavobacteriales</taxon>
        <taxon>Flavobacteriaceae</taxon>
        <taxon>Robiginitalea</taxon>
    </lineage>
</organism>
<feature type="domain" description="Nucleoside phosphorylase" evidence="4">
    <location>
        <begin position="30"/>
        <end position="263"/>
    </location>
</feature>
<name>A0ABT7WFI7_9FLAO</name>
<dbReference type="EC" id="2.4.2.3" evidence="1"/>
<sequence length="292" mass="32219">MSLKASELILNPDGSVYHLNLRPEDIAQTVILVGDPDRVPKVSRYFDHIELKKSKREFSTHTGTFKGRRLSVVSTGIGTDNIDIVLNELDALVNIDFEGRAVRKSLTILNLIRLGTSGAIQADIPADTLVLSDLAIGFDGLLHFYESEAVQRADIQYAFLQYADWSVLKAVPYVVQADPELNELLYSENMVRGFTATHPGFYGPQGRSLRLMATDADSNQTLASFRFKNLRITNMEMETAAIFGLARLLGHKAASVNCILANRSDGTFSPDPSAAVDHMIRYTLERLAAQGT</sequence>
<gene>
    <name evidence="5" type="ORF">QU605_09380</name>
</gene>
<dbReference type="EMBL" id="JAUDUY010000004">
    <property type="protein sequence ID" value="MDM9631681.1"/>
    <property type="molecule type" value="Genomic_DNA"/>
</dbReference>
<accession>A0ABT7WFI7</accession>
<dbReference type="Proteomes" id="UP001174839">
    <property type="component" value="Unassembled WGS sequence"/>
</dbReference>
<dbReference type="PANTHER" id="PTHR43691:SF11">
    <property type="entry name" value="FI09636P-RELATED"/>
    <property type="match status" value="1"/>
</dbReference>
<dbReference type="Gene3D" id="3.40.50.1580">
    <property type="entry name" value="Nucleoside phosphorylase domain"/>
    <property type="match status" value="1"/>
</dbReference>
<evidence type="ECO:0000259" key="4">
    <source>
        <dbReference type="Pfam" id="PF01048"/>
    </source>
</evidence>
<dbReference type="SUPFAM" id="SSF53167">
    <property type="entry name" value="Purine and uridine phosphorylases"/>
    <property type="match status" value="1"/>
</dbReference>
<comment type="catalytic activity">
    <reaction evidence="3">
        <text>uridine + phosphate = alpha-D-ribose 1-phosphate + uracil</text>
        <dbReference type="Rhea" id="RHEA:24388"/>
        <dbReference type="ChEBI" id="CHEBI:16704"/>
        <dbReference type="ChEBI" id="CHEBI:17568"/>
        <dbReference type="ChEBI" id="CHEBI:43474"/>
        <dbReference type="ChEBI" id="CHEBI:57720"/>
        <dbReference type="EC" id="2.4.2.3"/>
    </reaction>
</comment>
<evidence type="ECO:0000256" key="1">
    <source>
        <dbReference type="ARBA" id="ARBA00011888"/>
    </source>
</evidence>
<dbReference type="CDD" id="cd00436">
    <property type="entry name" value="UP_TbUP-like"/>
    <property type="match status" value="1"/>
</dbReference>
<evidence type="ECO:0000256" key="2">
    <source>
        <dbReference type="ARBA" id="ARBA00021980"/>
    </source>
</evidence>